<reference evidence="6" key="1">
    <citation type="submission" date="2015-01" db="EMBL/GenBank/DDBJ databases">
        <title>Transcriptome Assembly of Fopius arisanus.</title>
        <authorList>
            <person name="Geib S."/>
        </authorList>
    </citation>
    <scope>NUCLEOTIDE SEQUENCE</scope>
</reference>
<dbReference type="InterPro" id="IPR001611">
    <property type="entry name" value="Leu-rich_rpt"/>
</dbReference>
<dbReference type="PROSITE" id="PS51450">
    <property type="entry name" value="LRR"/>
    <property type="match status" value="6"/>
</dbReference>
<dbReference type="OrthoDB" id="660555at2759"/>
<dbReference type="InterPro" id="IPR032675">
    <property type="entry name" value="LRR_dom_sf"/>
</dbReference>
<keyword evidence="7" id="KW-1185">Reference proteome</keyword>
<protein>
    <submittedName>
        <fullName evidence="6">LRRC40_0 protein</fullName>
    </submittedName>
    <submittedName>
        <fullName evidence="5">LRRC40_2 protein</fullName>
    </submittedName>
    <submittedName>
        <fullName evidence="8 9">Leucine-rich repeat-containing protein 40 isoform X1</fullName>
    </submittedName>
</protein>
<accession>A0A9R1TP06</accession>
<dbReference type="EMBL" id="GBYB01004807">
    <property type="protein sequence ID" value="JAG74574.1"/>
    <property type="molecule type" value="Transcribed_RNA"/>
</dbReference>
<dbReference type="InterPro" id="IPR050216">
    <property type="entry name" value="LRR_domain-containing"/>
</dbReference>
<sequence length="602" mass="68532">MSVERKRVNHRALFRPRSQKDDDDEVSHRIIIDARRSGELNLSGKGLATVPERIWNINQLSREEAEELGRNLDFDDDKERWWEQEPLRKLNLGGNSIKIIDPKIEYLAELEELDFHDNLLGETPKEMGALTKLRKLDLSHNNLERMHKKLFTLENLKHLDLSHNNLSELSPALGDLVMLESLNLSFNNLKALPVGLGYLVRLCAFDVSHNILVELPPDIMSMRVLQKLDANSNHLEVVPPLGEMRKLEALIFHTNNLKNFPNITGCNALRELNLSNNSIFEIDMECLEDMGQLKSLLLAHNNIEVIPDDIIKLLNMERLDLSSNKLTLIPNFVCIMPNLKHFIITGNEKIKNVRRDIVQCGTPRILKHLRQGFDSESLDVSHSSVSPGAARMPDKYTMKNTKLLSLTGQQLHEVPENILEDAKIAGVTCIDLSKNKLQQVPDKLSMIQSVEDMKISCNLLSSLPEWFGEPFKHLRYIDLSQNQLSSLPESMGLLERLREINISSNRFKGVPESICNIENLEILILNDNHVTEVDVSSLGKLRRLATLDLSNNDITHVPPELGNMKHIRTLRLSGNCFKQPRHAILMKGTDEILAYLRSRISS</sequence>
<feature type="domain" description="Disease resistance R13L4/SHOC-2-like LRR" evidence="4">
    <location>
        <begin position="472"/>
        <end position="573"/>
    </location>
</feature>
<dbReference type="SMART" id="SM00369">
    <property type="entry name" value="LRR_TYP"/>
    <property type="match status" value="12"/>
</dbReference>
<accession>A0A0C9QVY5</accession>
<dbReference type="AlphaFoldDB" id="A0A0C9QVY5"/>
<dbReference type="PANTHER" id="PTHR48051">
    <property type="match status" value="1"/>
</dbReference>
<dbReference type="KEGG" id="fas:105272047"/>
<dbReference type="InterPro" id="IPR003591">
    <property type="entry name" value="Leu-rich_rpt_typical-subtyp"/>
</dbReference>
<dbReference type="RefSeq" id="XP_011312228.1">
    <property type="nucleotide sequence ID" value="XM_011313926.1"/>
</dbReference>
<dbReference type="Pfam" id="PF00560">
    <property type="entry name" value="LRR_1"/>
    <property type="match status" value="1"/>
</dbReference>
<dbReference type="PANTHER" id="PTHR48051:SF1">
    <property type="entry name" value="RAS SUPPRESSOR PROTEIN 1"/>
    <property type="match status" value="1"/>
</dbReference>
<dbReference type="Pfam" id="PF23598">
    <property type="entry name" value="LRR_14"/>
    <property type="match status" value="1"/>
</dbReference>
<evidence type="ECO:0000313" key="5">
    <source>
        <dbReference type="EMBL" id="JAG74573.1"/>
    </source>
</evidence>
<dbReference type="SMART" id="SM00364">
    <property type="entry name" value="LRR_BAC"/>
    <property type="match status" value="7"/>
</dbReference>
<accession>A0A9R1TME4</accession>
<evidence type="ECO:0000256" key="3">
    <source>
        <dbReference type="SAM" id="MobiDB-lite"/>
    </source>
</evidence>
<dbReference type="GeneID" id="105272047"/>
<keyword evidence="1" id="KW-0433">Leucine-rich repeat</keyword>
<evidence type="ECO:0000256" key="1">
    <source>
        <dbReference type="ARBA" id="ARBA00022614"/>
    </source>
</evidence>
<dbReference type="FunFam" id="3.80.10.10:FF:000193">
    <property type="entry name" value="Leucine-rich repeat-containing protein 40"/>
    <property type="match status" value="1"/>
</dbReference>
<dbReference type="EMBL" id="GBYB01004806">
    <property type="protein sequence ID" value="JAG74573.1"/>
    <property type="molecule type" value="Transcribed_RNA"/>
</dbReference>
<dbReference type="SMART" id="SM00365">
    <property type="entry name" value="LRR_SD22"/>
    <property type="match status" value="6"/>
</dbReference>
<evidence type="ECO:0000313" key="9">
    <source>
        <dbReference type="RefSeq" id="XP_011312228.1"/>
    </source>
</evidence>
<evidence type="ECO:0000256" key="2">
    <source>
        <dbReference type="ARBA" id="ARBA00022737"/>
    </source>
</evidence>
<name>A0A0C9QVY5_9HYME</name>
<proteinExistence type="predicted"/>
<dbReference type="RefSeq" id="XP_011312227.1">
    <property type="nucleotide sequence ID" value="XM_011313925.1"/>
</dbReference>
<evidence type="ECO:0000313" key="6">
    <source>
        <dbReference type="EMBL" id="JAG74574.1"/>
    </source>
</evidence>
<keyword evidence="2" id="KW-0677">Repeat</keyword>
<evidence type="ECO:0000313" key="7">
    <source>
        <dbReference type="Proteomes" id="UP000694866"/>
    </source>
</evidence>
<organism evidence="6">
    <name type="scientific">Fopius arisanus</name>
    <dbReference type="NCBI Taxonomy" id="64838"/>
    <lineage>
        <taxon>Eukaryota</taxon>
        <taxon>Metazoa</taxon>
        <taxon>Ecdysozoa</taxon>
        <taxon>Arthropoda</taxon>
        <taxon>Hexapoda</taxon>
        <taxon>Insecta</taxon>
        <taxon>Pterygota</taxon>
        <taxon>Neoptera</taxon>
        <taxon>Endopterygota</taxon>
        <taxon>Hymenoptera</taxon>
        <taxon>Apocrita</taxon>
        <taxon>Ichneumonoidea</taxon>
        <taxon>Braconidae</taxon>
        <taxon>Opiinae</taxon>
        <taxon>Fopius</taxon>
    </lineage>
</organism>
<dbReference type="PRINTS" id="PR00019">
    <property type="entry name" value="LEURICHRPT"/>
</dbReference>
<dbReference type="InterPro" id="IPR055414">
    <property type="entry name" value="LRR_R13L4/SHOC2-like"/>
</dbReference>
<dbReference type="GO" id="GO:0005737">
    <property type="term" value="C:cytoplasm"/>
    <property type="evidence" value="ECO:0007669"/>
    <property type="project" value="TreeGrafter"/>
</dbReference>
<dbReference type="SUPFAM" id="SSF52058">
    <property type="entry name" value="L domain-like"/>
    <property type="match status" value="2"/>
</dbReference>
<dbReference type="Gene3D" id="3.80.10.10">
    <property type="entry name" value="Ribonuclease Inhibitor"/>
    <property type="match status" value="3"/>
</dbReference>
<evidence type="ECO:0000313" key="8">
    <source>
        <dbReference type="RefSeq" id="XP_011312227.1"/>
    </source>
</evidence>
<gene>
    <name evidence="6" type="primary">LRRC40_0</name>
    <name evidence="8 9" type="synonym">LOC105272047</name>
    <name evidence="5" type="synonym">LRRC40_2</name>
    <name evidence="6" type="ORF">g.9626</name>
    <name evidence="5" type="ORF">g.9627</name>
</gene>
<reference evidence="8 9" key="2">
    <citation type="submission" date="2025-04" db="UniProtKB">
        <authorList>
            <consortium name="RefSeq"/>
        </authorList>
    </citation>
    <scope>IDENTIFICATION</scope>
    <source>
        <strain evidence="8 9">USDA-PBARC FA_bdor</strain>
        <tissue evidence="8 9">Whole organism</tissue>
    </source>
</reference>
<dbReference type="Proteomes" id="UP000694866">
    <property type="component" value="Unplaced"/>
</dbReference>
<evidence type="ECO:0000259" key="4">
    <source>
        <dbReference type="Pfam" id="PF23598"/>
    </source>
</evidence>
<feature type="region of interest" description="Disordered" evidence="3">
    <location>
        <begin position="1"/>
        <end position="20"/>
    </location>
</feature>
<dbReference type="Pfam" id="PF13855">
    <property type="entry name" value="LRR_8"/>
    <property type="match status" value="2"/>
</dbReference>